<feature type="domain" description="WDHD1/CFT4 second beta-propeller" evidence="6">
    <location>
        <begin position="436"/>
        <end position="737"/>
    </location>
</feature>
<organism evidence="8 9">
    <name type="scientific">Candida maltosa (strain Xu316)</name>
    <name type="common">Yeast</name>
    <dbReference type="NCBI Taxonomy" id="1245528"/>
    <lineage>
        <taxon>Eukaryota</taxon>
        <taxon>Fungi</taxon>
        <taxon>Dikarya</taxon>
        <taxon>Ascomycota</taxon>
        <taxon>Saccharomycotina</taxon>
        <taxon>Pichiomycetes</taxon>
        <taxon>Debaryomycetaceae</taxon>
        <taxon>Candida/Lodderomyces clade</taxon>
        <taxon>Candida</taxon>
    </lineage>
</organism>
<dbReference type="GO" id="GO:0000278">
    <property type="term" value="P:mitotic cell cycle"/>
    <property type="evidence" value="ECO:0007669"/>
    <property type="project" value="TreeGrafter"/>
</dbReference>
<keyword evidence="2" id="KW-0853">WD repeat</keyword>
<feature type="region of interest" description="Disordered" evidence="5">
    <location>
        <begin position="408"/>
        <end position="428"/>
    </location>
</feature>
<dbReference type="PANTHER" id="PTHR19932:SF10">
    <property type="entry name" value="WD REPEAT AND HMG-BOX DNA-BINDING PROTEIN 1"/>
    <property type="match status" value="1"/>
</dbReference>
<dbReference type="Pfam" id="PF12341">
    <property type="entry name" value="Mcl1_mid"/>
    <property type="match status" value="1"/>
</dbReference>
<evidence type="ECO:0000256" key="1">
    <source>
        <dbReference type="ARBA" id="ARBA00004123"/>
    </source>
</evidence>
<dbReference type="PANTHER" id="PTHR19932">
    <property type="entry name" value="WD REPEAT AND HMG-BOX DNA BINDING PROTEIN"/>
    <property type="match status" value="1"/>
</dbReference>
<reference evidence="8 9" key="1">
    <citation type="submission" date="2013-02" db="EMBL/GenBank/DDBJ databases">
        <title>Genome sequence of Candida maltosa Xu316, a potential industrial strain for xylitol and ethanol production.</title>
        <authorList>
            <person name="Yu J."/>
            <person name="Wang Q."/>
            <person name="Geng X."/>
            <person name="Bao W."/>
            <person name="He P."/>
            <person name="Cai J."/>
        </authorList>
    </citation>
    <scope>NUCLEOTIDE SEQUENCE [LARGE SCALE GENOMIC DNA]</scope>
    <source>
        <strain evidence="9">Xu316</strain>
    </source>
</reference>
<dbReference type="InterPro" id="IPR048591">
    <property type="entry name" value="WDHD1/CFT4_hel"/>
</dbReference>
<dbReference type="SUPFAM" id="SSF50978">
    <property type="entry name" value="WD40 repeat-like"/>
    <property type="match status" value="1"/>
</dbReference>
<dbReference type="STRING" id="1245528.M3JRV8"/>
<dbReference type="OrthoDB" id="427368at2759"/>
<protein>
    <submittedName>
        <fullName evidence="8">Uncharacterized protein</fullName>
    </submittedName>
</protein>
<evidence type="ECO:0000313" key="8">
    <source>
        <dbReference type="EMBL" id="EMG45520.1"/>
    </source>
</evidence>
<dbReference type="GO" id="GO:0006261">
    <property type="term" value="P:DNA-templated DNA replication"/>
    <property type="evidence" value="ECO:0007669"/>
    <property type="project" value="TreeGrafter"/>
</dbReference>
<dbReference type="GO" id="GO:0003682">
    <property type="term" value="F:chromatin binding"/>
    <property type="evidence" value="ECO:0007669"/>
    <property type="project" value="TreeGrafter"/>
</dbReference>
<dbReference type="EMBL" id="AOGT01002449">
    <property type="protein sequence ID" value="EMG45520.1"/>
    <property type="molecule type" value="Genomic_DNA"/>
</dbReference>
<evidence type="ECO:0000256" key="2">
    <source>
        <dbReference type="ARBA" id="ARBA00022574"/>
    </source>
</evidence>
<dbReference type="GO" id="GO:0043596">
    <property type="term" value="C:nuclear replication fork"/>
    <property type="evidence" value="ECO:0007669"/>
    <property type="project" value="TreeGrafter"/>
</dbReference>
<comment type="caution">
    <text evidence="8">The sequence shown here is derived from an EMBL/GenBank/DDBJ whole genome shotgun (WGS) entry which is preliminary data.</text>
</comment>
<gene>
    <name evidence="8" type="ORF">G210_4306</name>
</gene>
<feature type="region of interest" description="Disordered" evidence="5">
    <location>
        <begin position="334"/>
        <end position="374"/>
    </location>
</feature>
<evidence type="ECO:0000259" key="7">
    <source>
        <dbReference type="Pfam" id="PF20946"/>
    </source>
</evidence>
<feature type="compositionally biased region" description="Acidic residues" evidence="5">
    <location>
        <begin position="334"/>
        <end position="349"/>
    </location>
</feature>
<dbReference type="HOGENOM" id="CLU_004219_2_0_1"/>
<evidence type="ECO:0000256" key="5">
    <source>
        <dbReference type="SAM" id="MobiDB-lite"/>
    </source>
</evidence>
<evidence type="ECO:0000256" key="4">
    <source>
        <dbReference type="ARBA" id="ARBA00023242"/>
    </source>
</evidence>
<dbReference type="GO" id="GO:0006281">
    <property type="term" value="P:DNA repair"/>
    <property type="evidence" value="ECO:0007669"/>
    <property type="project" value="TreeGrafter"/>
</dbReference>
<feature type="domain" description="WDHD1/CFT4 helical bundle" evidence="7">
    <location>
        <begin position="745"/>
        <end position="848"/>
    </location>
</feature>
<dbReference type="AlphaFoldDB" id="M3JRV8"/>
<evidence type="ECO:0000259" key="6">
    <source>
        <dbReference type="Pfam" id="PF12341"/>
    </source>
</evidence>
<dbReference type="OMA" id="RYAHTNG"/>
<dbReference type="Proteomes" id="UP000011777">
    <property type="component" value="Unassembled WGS sequence"/>
</dbReference>
<keyword evidence="4" id="KW-0539">Nucleus</keyword>
<comment type="subcellular location">
    <subcellularLocation>
        <location evidence="1">Nucleus</location>
    </subcellularLocation>
</comment>
<accession>M3JRV8</accession>
<proteinExistence type="predicted"/>
<evidence type="ECO:0000313" key="9">
    <source>
        <dbReference type="Proteomes" id="UP000011777"/>
    </source>
</evidence>
<dbReference type="InterPro" id="IPR036322">
    <property type="entry name" value="WD40_repeat_dom_sf"/>
</dbReference>
<dbReference type="Gene3D" id="2.130.10.10">
    <property type="entry name" value="YVTN repeat-like/Quinoprotein amine dehydrogenase"/>
    <property type="match status" value="1"/>
</dbReference>
<name>M3JRV8_CANMX</name>
<keyword evidence="3" id="KW-0677">Repeat</keyword>
<keyword evidence="9" id="KW-1185">Reference proteome</keyword>
<dbReference type="eggNOG" id="KOG1274">
    <property type="taxonomic scope" value="Eukaryota"/>
</dbReference>
<feature type="compositionally biased region" description="Basic and acidic residues" evidence="5">
    <location>
        <begin position="352"/>
        <end position="374"/>
    </location>
</feature>
<dbReference type="InterPro" id="IPR022100">
    <property type="entry name" value="WDHD1/CFT4_beta-prop_2nd"/>
</dbReference>
<dbReference type="Pfam" id="PF20946">
    <property type="entry name" value="Ctf4_C"/>
    <property type="match status" value="1"/>
</dbReference>
<evidence type="ECO:0000256" key="3">
    <source>
        <dbReference type="ARBA" id="ARBA00022737"/>
    </source>
</evidence>
<sequence length="854" mass="96221">MVQKKISAFPDGNSFVDYNSTLSKLIIANSEGLIKIFNLDDDSESEPVSIDTLNNVTSLASYENKQIALTTTEGKLELIDLSTNTSKGVLFRSELPLRDTVFINQGNRLLCGGDENKLIIIDLQNSESENKITNITLPDQLVNISYNFAGELSSVSLSNGDVQIYSVVNEQPNLTHTIENIIPRKIHTSMDVVDFNEEHNDELLSTNTEWSSNGQYLLVPTVDNKVQVYDRSDWDNVVKSFNGDGRIVDFKLSSSGSLAILSLNVLKIYNFESGKLIHEDDFEFDEDAYPLNLAWKDNSLFVGSTNGETLHFENVVQTDGRGGDKLLSLFVSDAEDDDDENDDEDEGNNTDDLLRDADDNDQDKQANDEERIARRKRTQENLKLHEEDSLIIDEDDLDDDLGLNSPVSNGFHRSNGHQRKKFKSSSPAVVSSIKLKPYSPGSTPFDSKGASSMDRRYLTMNNIGYAWIVQNKDTGSSNSITVSFFDRSLHNEYHFTDYQNFDLASMNQRGILLGSSSKGFIFYRSHNESSNDRWERKLPLLSGEYITSICITDNQSANNTIVVGTSLGYLRFFNQFGVCINILKTLPIVTLVASSTGNLFMINQVTANVYSYSIIDINQDYKYIQYNAVMPLKDNIPLIKGIFFNELNDPCIVGGEDDTLLVLHSWREPNNAKWVPILNCHQVITEYGSNDSKKNWKCWPLGLINDKLNCLILKNNNNQYPGFPLPLPIELDLELPIRAKHDEDEAEENFLRSLTMGKLVSDSINNDELSVNVDEDEVMERLNQYSILFDKSLLKLFGEACKESKLGKAFSIARLIKTDKALLAASRISERMEFLNLATKIGELRERLVDINDD</sequence>
<feature type="compositionally biased region" description="Basic residues" evidence="5">
    <location>
        <begin position="414"/>
        <end position="423"/>
    </location>
</feature>
<dbReference type="InterPro" id="IPR015943">
    <property type="entry name" value="WD40/YVTN_repeat-like_dom_sf"/>
</dbReference>